<dbReference type="OrthoDB" id="5987198at2759"/>
<dbReference type="InterPro" id="IPR011009">
    <property type="entry name" value="Kinase-like_dom_sf"/>
</dbReference>
<dbReference type="PANTHER" id="PTHR44167">
    <property type="entry name" value="OVARIAN-SPECIFIC SERINE/THREONINE-PROTEIN KINASE LOK-RELATED"/>
    <property type="match status" value="1"/>
</dbReference>
<name>A0A9Q5I5V9_SANBA</name>
<dbReference type="SMART" id="SM00220">
    <property type="entry name" value="S_TKc"/>
    <property type="match status" value="1"/>
</dbReference>
<organism evidence="2 3">
    <name type="scientific">Sanghuangporus baumii</name>
    <name type="common">Phellinus baumii</name>
    <dbReference type="NCBI Taxonomy" id="108892"/>
    <lineage>
        <taxon>Eukaryota</taxon>
        <taxon>Fungi</taxon>
        <taxon>Dikarya</taxon>
        <taxon>Basidiomycota</taxon>
        <taxon>Agaricomycotina</taxon>
        <taxon>Agaricomycetes</taxon>
        <taxon>Hymenochaetales</taxon>
        <taxon>Hymenochaetaceae</taxon>
        <taxon>Sanghuangporus</taxon>
    </lineage>
</organism>
<gene>
    <name evidence="2" type="ORF">A7U60_g351</name>
</gene>
<sequence>MIELLTELSGKHPKVIDAVRVSDGTKVAIKRVPRRCDELPILKYLTSEEMLRDPRNHAVPLLDVFSEDDDAYIFIVMPLLINFSILPFTSVDEVVDFMRQMLEGLSFLHDNNVAHRDCSTLNIMMDGTPVFPRGFHPGAPNLEYGRTSFAHPRRRRDVAGVKYYFTDFGISSHFDENDANRLVTGKDCLDKNLPELYQDDPYDPFAVDIFLLGDVFKYVLVNQYDGLSFLAPLIDAMTRRDSKSRPTVRESLQLFNDIVKQQYPRLLLRLIVTSDADRLNRFLCDIGSMKRETKLAIKSWLSSSRKE</sequence>
<feature type="domain" description="Protein kinase" evidence="1">
    <location>
        <begin position="1"/>
        <end position="301"/>
    </location>
</feature>
<evidence type="ECO:0000313" key="2">
    <source>
        <dbReference type="EMBL" id="OCB92244.1"/>
    </source>
</evidence>
<dbReference type="GO" id="GO:0005634">
    <property type="term" value="C:nucleus"/>
    <property type="evidence" value="ECO:0007669"/>
    <property type="project" value="TreeGrafter"/>
</dbReference>
<evidence type="ECO:0000259" key="1">
    <source>
        <dbReference type="PROSITE" id="PS50011"/>
    </source>
</evidence>
<dbReference type="Pfam" id="PF00069">
    <property type="entry name" value="Pkinase"/>
    <property type="match status" value="1"/>
</dbReference>
<dbReference type="GO" id="GO:0005524">
    <property type="term" value="F:ATP binding"/>
    <property type="evidence" value="ECO:0007669"/>
    <property type="project" value="InterPro"/>
</dbReference>
<dbReference type="InterPro" id="IPR000719">
    <property type="entry name" value="Prot_kinase_dom"/>
</dbReference>
<reference evidence="2" key="1">
    <citation type="submission" date="2016-06" db="EMBL/GenBank/DDBJ databases">
        <title>Draft Genome sequence of the fungus Inonotus baumii.</title>
        <authorList>
            <person name="Zhu H."/>
            <person name="Lin W."/>
        </authorList>
    </citation>
    <scope>NUCLEOTIDE SEQUENCE</scope>
    <source>
        <strain evidence="2">821</strain>
    </source>
</reference>
<dbReference type="Gene3D" id="1.10.510.10">
    <property type="entry name" value="Transferase(Phosphotransferase) domain 1"/>
    <property type="match status" value="1"/>
</dbReference>
<dbReference type="PROSITE" id="PS50011">
    <property type="entry name" value="PROTEIN_KINASE_DOM"/>
    <property type="match status" value="1"/>
</dbReference>
<dbReference type="EMBL" id="LNZH02000010">
    <property type="protein sequence ID" value="OCB92244.1"/>
    <property type="molecule type" value="Genomic_DNA"/>
</dbReference>
<dbReference type="CDD" id="cd00180">
    <property type="entry name" value="PKc"/>
    <property type="match status" value="1"/>
</dbReference>
<dbReference type="Proteomes" id="UP000757232">
    <property type="component" value="Unassembled WGS sequence"/>
</dbReference>
<dbReference type="GO" id="GO:0004674">
    <property type="term" value="F:protein serine/threonine kinase activity"/>
    <property type="evidence" value="ECO:0007669"/>
    <property type="project" value="TreeGrafter"/>
</dbReference>
<evidence type="ECO:0000313" key="3">
    <source>
        <dbReference type="Proteomes" id="UP000757232"/>
    </source>
</evidence>
<dbReference type="GO" id="GO:0044773">
    <property type="term" value="P:mitotic DNA damage checkpoint signaling"/>
    <property type="evidence" value="ECO:0007669"/>
    <property type="project" value="TreeGrafter"/>
</dbReference>
<keyword evidence="3" id="KW-1185">Reference proteome</keyword>
<dbReference type="AlphaFoldDB" id="A0A9Q5I5V9"/>
<comment type="caution">
    <text evidence="2">The sequence shown here is derived from an EMBL/GenBank/DDBJ whole genome shotgun (WGS) entry which is preliminary data.</text>
</comment>
<proteinExistence type="predicted"/>
<accession>A0A9Q5I5V9</accession>
<dbReference type="PANTHER" id="PTHR44167:SF30">
    <property type="entry name" value="PHOSPHORYLASE KINASE"/>
    <property type="match status" value="1"/>
</dbReference>
<dbReference type="SUPFAM" id="SSF56112">
    <property type="entry name" value="Protein kinase-like (PK-like)"/>
    <property type="match status" value="1"/>
</dbReference>
<protein>
    <recommendedName>
        <fullName evidence="1">Protein kinase domain-containing protein</fullName>
    </recommendedName>
</protein>